<dbReference type="SMART" id="SM00407">
    <property type="entry name" value="IGc1"/>
    <property type="match status" value="1"/>
</dbReference>
<keyword evidence="11" id="KW-0491">MHC II</keyword>
<feature type="non-terminal residue" evidence="13">
    <location>
        <position position="1"/>
    </location>
</feature>
<reference evidence="13" key="1">
    <citation type="submission" date="2023-05" db="EMBL/GenBank/DDBJ databases">
        <authorList>
            <person name="Stuckert A."/>
        </authorList>
    </citation>
    <scope>NUCLEOTIDE SEQUENCE</scope>
</reference>
<name>A0ABN9ABS9_9NEOB</name>
<protein>
    <recommendedName>
        <fullName evidence="12">Ig-like domain-containing protein</fullName>
    </recommendedName>
</protein>
<dbReference type="Gene3D" id="2.60.40.10">
    <property type="entry name" value="Immunoglobulins"/>
    <property type="match status" value="1"/>
</dbReference>
<dbReference type="InterPro" id="IPR014745">
    <property type="entry name" value="MHC_II_a/b_N"/>
</dbReference>
<keyword evidence="8" id="KW-0472">Membrane</keyword>
<dbReference type="EMBL" id="CATNWA010000038">
    <property type="protein sequence ID" value="CAI9532092.1"/>
    <property type="molecule type" value="Genomic_DNA"/>
</dbReference>
<accession>A0ABN9ABS9</accession>
<dbReference type="PANTHER" id="PTHR19944">
    <property type="entry name" value="MHC CLASS II-RELATED"/>
    <property type="match status" value="1"/>
</dbReference>
<evidence type="ECO:0000256" key="2">
    <source>
        <dbReference type="ARBA" id="ARBA00007394"/>
    </source>
</evidence>
<evidence type="ECO:0000256" key="10">
    <source>
        <dbReference type="ARBA" id="ARBA00023180"/>
    </source>
</evidence>
<keyword evidence="7" id="KW-1064">Adaptive immunity</keyword>
<dbReference type="Pfam" id="PF07654">
    <property type="entry name" value="C1-set"/>
    <property type="match status" value="1"/>
</dbReference>
<dbReference type="InterPro" id="IPR050160">
    <property type="entry name" value="MHC/Immunoglobulin"/>
</dbReference>
<dbReference type="InterPro" id="IPR036179">
    <property type="entry name" value="Ig-like_dom_sf"/>
</dbReference>
<dbReference type="InterPro" id="IPR011162">
    <property type="entry name" value="MHC_I/II-like_Ag-recog"/>
</dbReference>
<dbReference type="InterPro" id="IPR007110">
    <property type="entry name" value="Ig-like_dom"/>
</dbReference>
<keyword evidence="6" id="KW-1133">Transmembrane helix</keyword>
<dbReference type="Gene3D" id="3.10.320.10">
    <property type="entry name" value="Class II Histocompatibility Antigen, M Beta Chain, Chain B, domain 1"/>
    <property type="match status" value="1"/>
</dbReference>
<keyword evidence="4" id="KW-0732">Signal</keyword>
<comment type="caution">
    <text evidence="13">The sequence shown here is derived from an EMBL/GenBank/DDBJ whole genome shotgun (WGS) entry which is preliminary data.</text>
</comment>
<evidence type="ECO:0000256" key="7">
    <source>
        <dbReference type="ARBA" id="ARBA00023130"/>
    </source>
</evidence>
<keyword evidence="14" id="KW-1185">Reference proteome</keyword>
<dbReference type="SMART" id="SM00920">
    <property type="entry name" value="MHC_II_alpha"/>
    <property type="match status" value="1"/>
</dbReference>
<evidence type="ECO:0000259" key="12">
    <source>
        <dbReference type="PROSITE" id="PS50835"/>
    </source>
</evidence>
<proteinExistence type="inferred from homology"/>
<dbReference type="CDD" id="cd05767">
    <property type="entry name" value="IgC1_MHC_II_alpha"/>
    <property type="match status" value="1"/>
</dbReference>
<dbReference type="InterPro" id="IPR013783">
    <property type="entry name" value="Ig-like_fold"/>
</dbReference>
<feature type="domain" description="Ig-like" evidence="12">
    <location>
        <begin position="111"/>
        <end position="199"/>
    </location>
</feature>
<keyword evidence="10" id="KW-0325">Glycoprotein</keyword>
<evidence type="ECO:0000256" key="1">
    <source>
        <dbReference type="ARBA" id="ARBA00004479"/>
    </source>
</evidence>
<keyword evidence="9" id="KW-1015">Disulfide bond</keyword>
<dbReference type="InterPro" id="IPR003006">
    <property type="entry name" value="Ig/MHC_CS"/>
</dbReference>
<dbReference type="SUPFAM" id="SSF54452">
    <property type="entry name" value="MHC antigen-recognition domain"/>
    <property type="match status" value="1"/>
</dbReference>
<evidence type="ECO:0000256" key="11">
    <source>
        <dbReference type="ARBA" id="ARBA00023182"/>
    </source>
</evidence>
<dbReference type="PROSITE" id="PS50835">
    <property type="entry name" value="IG_LIKE"/>
    <property type="match status" value="1"/>
</dbReference>
<organism evidence="13 14">
    <name type="scientific">Staurois parvus</name>
    <dbReference type="NCBI Taxonomy" id="386267"/>
    <lineage>
        <taxon>Eukaryota</taxon>
        <taxon>Metazoa</taxon>
        <taxon>Chordata</taxon>
        <taxon>Craniata</taxon>
        <taxon>Vertebrata</taxon>
        <taxon>Euteleostomi</taxon>
        <taxon>Amphibia</taxon>
        <taxon>Batrachia</taxon>
        <taxon>Anura</taxon>
        <taxon>Neobatrachia</taxon>
        <taxon>Ranoidea</taxon>
        <taxon>Ranidae</taxon>
        <taxon>Staurois</taxon>
    </lineage>
</organism>
<evidence type="ECO:0000256" key="8">
    <source>
        <dbReference type="ARBA" id="ARBA00023136"/>
    </source>
</evidence>
<evidence type="ECO:0000256" key="6">
    <source>
        <dbReference type="ARBA" id="ARBA00022989"/>
    </source>
</evidence>
<evidence type="ECO:0000256" key="4">
    <source>
        <dbReference type="ARBA" id="ARBA00022729"/>
    </source>
</evidence>
<evidence type="ECO:0000256" key="5">
    <source>
        <dbReference type="ARBA" id="ARBA00022859"/>
    </source>
</evidence>
<dbReference type="Proteomes" id="UP001162483">
    <property type="component" value="Unassembled WGS sequence"/>
</dbReference>
<comment type="subcellular location">
    <subcellularLocation>
        <location evidence="1">Membrane</location>
        <topology evidence="1">Single-pass type I membrane protein</topology>
    </subcellularLocation>
</comment>
<evidence type="ECO:0000313" key="13">
    <source>
        <dbReference type="EMBL" id="CAI9532092.1"/>
    </source>
</evidence>
<gene>
    <name evidence="13" type="ORF">SPARVUS_LOCUS105116</name>
</gene>
<dbReference type="InterPro" id="IPR003597">
    <property type="entry name" value="Ig_C1-set"/>
</dbReference>
<dbReference type="InterPro" id="IPR001003">
    <property type="entry name" value="MHC_II_a_N"/>
</dbReference>
<dbReference type="Pfam" id="PF00993">
    <property type="entry name" value="MHC_II_alpha"/>
    <property type="match status" value="1"/>
</dbReference>
<dbReference type="PROSITE" id="PS00290">
    <property type="entry name" value="IG_MHC"/>
    <property type="match status" value="1"/>
</dbReference>
<keyword evidence="3" id="KW-0812">Transmembrane</keyword>
<sequence>SVIVIEAILDAEARLARTGGTKKTSFTKDIFYGSNFYQAQDPIGEYMFQFDKDEIFYVDMDKKQTMWRLPQFGEVASFEAAGALQNIAVLKFNLDIYKKRSNFSEAKNVAPELHVFPENPVIVGEPNILICMGTKFFPPVIKMSWHKDNHLVTEGVSETDFYPAPDGSFSKFLYLTTIPREGEVYTCSVEHAGQSTNPTNKFWCK</sequence>
<evidence type="ECO:0000256" key="9">
    <source>
        <dbReference type="ARBA" id="ARBA00023157"/>
    </source>
</evidence>
<comment type="similarity">
    <text evidence="2">Belongs to the MHC class II family.</text>
</comment>
<dbReference type="PANTHER" id="PTHR19944:SF86">
    <property type="entry name" value="HLA CLASS II HISTOCOMPATIBILITY ANTIGEN, DR ALPHA CHAIN"/>
    <property type="match status" value="1"/>
</dbReference>
<dbReference type="SUPFAM" id="SSF48726">
    <property type="entry name" value="Immunoglobulin"/>
    <property type="match status" value="1"/>
</dbReference>
<evidence type="ECO:0000256" key="3">
    <source>
        <dbReference type="ARBA" id="ARBA00022692"/>
    </source>
</evidence>
<keyword evidence="5" id="KW-0391">Immunity</keyword>
<evidence type="ECO:0000313" key="14">
    <source>
        <dbReference type="Proteomes" id="UP001162483"/>
    </source>
</evidence>